<evidence type="ECO:0000256" key="1">
    <source>
        <dbReference type="SAM" id="MobiDB-lite"/>
    </source>
</evidence>
<dbReference type="EMBL" id="CADCUY010000210">
    <property type="protein sequence ID" value="CAA9403528.1"/>
    <property type="molecule type" value="Genomic_DNA"/>
</dbReference>
<evidence type="ECO:0000313" key="2">
    <source>
        <dbReference type="EMBL" id="CAA9403528.1"/>
    </source>
</evidence>
<reference evidence="2" key="1">
    <citation type="submission" date="2020-02" db="EMBL/GenBank/DDBJ databases">
        <authorList>
            <person name="Meier V. D."/>
        </authorList>
    </citation>
    <scope>NUCLEOTIDE SEQUENCE</scope>
    <source>
        <strain evidence="2">AVDCRST_MAG35</strain>
    </source>
</reference>
<sequence>PPRGQPRRCRRAPGPRGGAPARRAADHSHHHHRRRGRPPM</sequence>
<feature type="compositionally biased region" description="Basic residues" evidence="1">
    <location>
        <begin position="28"/>
        <end position="40"/>
    </location>
</feature>
<organism evidence="2">
    <name type="scientific">uncultured Quadrisphaera sp</name>
    <dbReference type="NCBI Taxonomy" id="904978"/>
    <lineage>
        <taxon>Bacteria</taxon>
        <taxon>Bacillati</taxon>
        <taxon>Actinomycetota</taxon>
        <taxon>Actinomycetes</taxon>
        <taxon>Kineosporiales</taxon>
        <taxon>Kineosporiaceae</taxon>
        <taxon>Quadrisphaera</taxon>
        <taxon>environmental samples</taxon>
    </lineage>
</organism>
<accession>A0A6J4P4P9</accession>
<feature type="region of interest" description="Disordered" evidence="1">
    <location>
        <begin position="1"/>
        <end position="40"/>
    </location>
</feature>
<feature type="compositionally biased region" description="Basic residues" evidence="1">
    <location>
        <begin position="1"/>
        <end position="13"/>
    </location>
</feature>
<proteinExistence type="predicted"/>
<dbReference type="AlphaFoldDB" id="A0A6J4P4P9"/>
<feature type="non-terminal residue" evidence="2">
    <location>
        <position position="1"/>
    </location>
</feature>
<protein>
    <submittedName>
        <fullName evidence="2">Uncharacterized protein</fullName>
    </submittedName>
</protein>
<name>A0A6J4P4P9_9ACTN</name>
<gene>
    <name evidence="2" type="ORF">AVDCRST_MAG35-1033</name>
</gene>
<feature type="non-terminal residue" evidence="2">
    <location>
        <position position="40"/>
    </location>
</feature>